<dbReference type="RefSeq" id="XP_008213157.2">
    <property type="nucleotide sequence ID" value="XM_008214935.4"/>
</dbReference>
<dbReference type="KEGG" id="nvi:103317339"/>
<feature type="region of interest" description="Disordered" evidence="1">
    <location>
        <begin position="386"/>
        <end position="437"/>
    </location>
</feature>
<dbReference type="InParanoid" id="A0A7M7H7Y1"/>
<keyword evidence="3" id="KW-1185">Reference proteome</keyword>
<dbReference type="GeneID" id="103317339"/>
<accession>A0A7M7H7Y1</accession>
<reference evidence="2" key="1">
    <citation type="submission" date="2021-01" db="UniProtKB">
        <authorList>
            <consortium name="EnsemblMetazoa"/>
        </authorList>
    </citation>
    <scope>IDENTIFICATION</scope>
</reference>
<feature type="region of interest" description="Disordered" evidence="1">
    <location>
        <begin position="231"/>
        <end position="296"/>
    </location>
</feature>
<feature type="compositionally biased region" description="Polar residues" evidence="1">
    <location>
        <begin position="232"/>
        <end position="241"/>
    </location>
</feature>
<evidence type="ECO:0000256" key="1">
    <source>
        <dbReference type="SAM" id="MobiDB-lite"/>
    </source>
</evidence>
<feature type="compositionally biased region" description="Polar residues" evidence="1">
    <location>
        <begin position="426"/>
        <end position="437"/>
    </location>
</feature>
<feature type="region of interest" description="Disordered" evidence="1">
    <location>
        <begin position="308"/>
        <end position="345"/>
    </location>
</feature>
<dbReference type="AlphaFoldDB" id="A0A7M7H7Y1"/>
<sequence length="612" mass="70740">MHACIKFVHDNNKYHCVLVSHIFYKKNDVQYITPLHLLDYDSTHKYYILHEKNQRYPGYIVCLGESLEEVQRKALDKPKRLIFPKKFTSSEDEKKIEGDDSRNPETNPIKLKVSKKMAQKENSVRVIEKFKSQFLIRNRTNLTLANDRVNENIGSNNRDLIRTNYNSNLRLNDDSHDRETTLINSTDNQINENYNSKLLRANVVIHLVDCVKSSPHVTKEITKVSNRKARKSCSNSISPTQLERHKNVSNPGYRKDIIPPNEEPPYETHPNTASTSIQEPMDSPRLSPPFSMLPDLSTNQKVTVNHTLQSASPPPMLSDVASTSKEVSEHSPASTPPSVPENLFPLAGQTFSRSLSPASNTNLTSSSSSLHLQQFRDRFKRLREATPAIEPSQCATPRSSRRSPQTRNGSERQTLCSENQEHNLTDPRSPSVQSSIRETHSILSDNGAANIPCHYLYTYKKQLYKNYKRRKIDMRQQHEEVLKRYEEMDGEMVYLGEGIQVGIKSWRISKRKKYTCFLRDIGGYLWKKHQLPTRCLDLSKTKKVLPEGYQYKLCSPRKVDLYLSLYDDYLKENRKYKNMSDDERDIMIKNSTEVLTSLIRDERDAFIKKNIL</sequence>
<dbReference type="EnsemblMetazoa" id="XM_008214935">
    <property type="protein sequence ID" value="XP_008213157"/>
    <property type="gene ID" value="LOC103317339"/>
</dbReference>
<protein>
    <submittedName>
        <fullName evidence="2">Uncharacterized protein</fullName>
    </submittedName>
</protein>
<proteinExistence type="predicted"/>
<evidence type="ECO:0000313" key="2">
    <source>
        <dbReference type="EnsemblMetazoa" id="XP_008213157"/>
    </source>
</evidence>
<feature type="compositionally biased region" description="Polar residues" evidence="1">
    <location>
        <begin position="269"/>
        <end position="278"/>
    </location>
</feature>
<feature type="compositionally biased region" description="Polar residues" evidence="1">
    <location>
        <begin position="405"/>
        <end position="418"/>
    </location>
</feature>
<dbReference type="Proteomes" id="UP000002358">
    <property type="component" value="Unassembled WGS sequence"/>
</dbReference>
<name>A0A7M7H7Y1_NASVI</name>
<evidence type="ECO:0000313" key="3">
    <source>
        <dbReference type="Proteomes" id="UP000002358"/>
    </source>
</evidence>
<organism evidence="2 3">
    <name type="scientific">Nasonia vitripennis</name>
    <name type="common">Parasitic wasp</name>
    <dbReference type="NCBI Taxonomy" id="7425"/>
    <lineage>
        <taxon>Eukaryota</taxon>
        <taxon>Metazoa</taxon>
        <taxon>Ecdysozoa</taxon>
        <taxon>Arthropoda</taxon>
        <taxon>Hexapoda</taxon>
        <taxon>Insecta</taxon>
        <taxon>Pterygota</taxon>
        <taxon>Neoptera</taxon>
        <taxon>Endopterygota</taxon>
        <taxon>Hymenoptera</taxon>
        <taxon>Apocrita</taxon>
        <taxon>Proctotrupomorpha</taxon>
        <taxon>Chalcidoidea</taxon>
        <taxon>Pteromalidae</taxon>
        <taxon>Pteromalinae</taxon>
        <taxon>Nasonia</taxon>
    </lineage>
</organism>